<accession>A0A2H0VBN9</accession>
<evidence type="ECO:0000313" key="3">
    <source>
        <dbReference type="Proteomes" id="UP000230922"/>
    </source>
</evidence>
<evidence type="ECO:0000313" key="2">
    <source>
        <dbReference type="EMBL" id="PIR96481.1"/>
    </source>
</evidence>
<evidence type="ECO:0000256" key="1">
    <source>
        <dbReference type="SAM" id="Phobius"/>
    </source>
</evidence>
<comment type="caution">
    <text evidence="2">The sequence shown here is derived from an EMBL/GenBank/DDBJ whole genome shotgun (WGS) entry which is preliminary data.</text>
</comment>
<keyword evidence="1" id="KW-0812">Transmembrane</keyword>
<keyword evidence="1" id="KW-1133">Transmembrane helix</keyword>
<feature type="transmembrane region" description="Helical" evidence="1">
    <location>
        <begin position="32"/>
        <end position="53"/>
    </location>
</feature>
<organism evidence="2 3">
    <name type="scientific">Candidatus Doudnabacteria bacterium CG10_big_fil_rev_8_21_14_0_10_42_18</name>
    <dbReference type="NCBI Taxonomy" id="1974552"/>
    <lineage>
        <taxon>Bacteria</taxon>
        <taxon>Candidatus Doudnaibacteriota</taxon>
    </lineage>
</organism>
<dbReference type="Proteomes" id="UP000230922">
    <property type="component" value="Unassembled WGS sequence"/>
</dbReference>
<protein>
    <submittedName>
        <fullName evidence="2">Uncharacterized protein</fullName>
    </submittedName>
</protein>
<feature type="non-terminal residue" evidence="2">
    <location>
        <position position="76"/>
    </location>
</feature>
<reference evidence="3" key="1">
    <citation type="submission" date="2017-09" db="EMBL/GenBank/DDBJ databases">
        <title>Depth-based differentiation of microbial function through sediment-hosted aquifers and enrichment of novel symbionts in the deep terrestrial subsurface.</title>
        <authorList>
            <person name="Probst A.J."/>
            <person name="Ladd B."/>
            <person name="Jarett J.K."/>
            <person name="Geller-Mcgrath D.E."/>
            <person name="Sieber C.M.K."/>
            <person name="Emerson J.B."/>
            <person name="Anantharaman K."/>
            <person name="Thomas B.C."/>
            <person name="Malmstrom R."/>
            <person name="Stieglmeier M."/>
            <person name="Klingl A."/>
            <person name="Woyke T."/>
            <person name="Ryan C.M."/>
            <person name="Banfield J.F."/>
        </authorList>
    </citation>
    <scope>NUCLEOTIDE SEQUENCE [LARGE SCALE GENOMIC DNA]</scope>
</reference>
<dbReference type="AlphaFoldDB" id="A0A2H0VBN9"/>
<sequence length="76" mass="8091">MPILGNKNKLELSPRLKFGVGRGLSQNKLLKISSVIFLAIALILGINAVRLVIGGTGQVNEPEVLGAQDIKNQTDP</sequence>
<dbReference type="EMBL" id="PFAK01000014">
    <property type="protein sequence ID" value="PIR96481.1"/>
    <property type="molecule type" value="Genomic_DNA"/>
</dbReference>
<proteinExistence type="predicted"/>
<gene>
    <name evidence="2" type="ORF">COT92_00895</name>
</gene>
<name>A0A2H0VBN9_9BACT</name>
<keyword evidence="1" id="KW-0472">Membrane</keyword>